<comment type="similarity">
    <text evidence="1">Belongs to the RelE toxin family.</text>
</comment>
<dbReference type="Proteomes" id="UP000732399">
    <property type="component" value="Unassembled WGS sequence"/>
</dbReference>
<dbReference type="Gene3D" id="3.30.2310.20">
    <property type="entry name" value="RelE-like"/>
    <property type="match status" value="1"/>
</dbReference>
<proteinExistence type="inferred from homology"/>
<accession>A0ABX1CSI6</accession>
<name>A0ABX1CSI6_9SPHN</name>
<reference evidence="3 4" key="1">
    <citation type="submission" date="2020-03" db="EMBL/GenBank/DDBJ databases">
        <authorList>
            <person name="Wang L."/>
            <person name="He N."/>
            <person name="Li Y."/>
            <person name="Fang Y."/>
            <person name="Zhang F."/>
        </authorList>
    </citation>
    <scope>NUCLEOTIDE SEQUENCE [LARGE SCALE GENOMIC DNA]</scope>
    <source>
        <strain evidence="3 4">36D10-4-7</strain>
    </source>
</reference>
<keyword evidence="2" id="KW-1277">Toxin-antitoxin system</keyword>
<dbReference type="Pfam" id="PF05016">
    <property type="entry name" value="ParE_toxin"/>
    <property type="match status" value="1"/>
</dbReference>
<dbReference type="RefSeq" id="WP_168135133.1">
    <property type="nucleotide sequence ID" value="NZ_JAAVJH010000008.1"/>
</dbReference>
<sequence length="90" mass="10203">MHRVVWLDEAADQLDAIVAYIELFDPAAADRIAKRLLAVADSLAYFPQRGRPSREGSREMVTVPPYILRYDVHDGIVYILGVRHGARRPD</sequence>
<comment type="caution">
    <text evidence="3">The sequence shown here is derived from an EMBL/GenBank/DDBJ whole genome shotgun (WGS) entry which is preliminary data.</text>
</comment>
<evidence type="ECO:0000256" key="2">
    <source>
        <dbReference type="ARBA" id="ARBA00022649"/>
    </source>
</evidence>
<dbReference type="InterPro" id="IPR035093">
    <property type="entry name" value="RelE/ParE_toxin_dom_sf"/>
</dbReference>
<dbReference type="InterPro" id="IPR007712">
    <property type="entry name" value="RelE/ParE_toxin"/>
</dbReference>
<protein>
    <submittedName>
        <fullName evidence="3">Type II toxin-antitoxin system RelE/ParE family toxin</fullName>
    </submittedName>
</protein>
<dbReference type="InterPro" id="IPR051803">
    <property type="entry name" value="TA_system_RelE-like_toxin"/>
</dbReference>
<dbReference type="PANTHER" id="PTHR33755:SF6">
    <property type="entry name" value="PLASMID STABILIZATION SYSTEM PROTEIN"/>
    <property type="match status" value="1"/>
</dbReference>
<evidence type="ECO:0000313" key="3">
    <source>
        <dbReference type="EMBL" id="NJR79578.1"/>
    </source>
</evidence>
<keyword evidence="4" id="KW-1185">Reference proteome</keyword>
<evidence type="ECO:0000256" key="1">
    <source>
        <dbReference type="ARBA" id="ARBA00006226"/>
    </source>
</evidence>
<dbReference type="PANTHER" id="PTHR33755">
    <property type="entry name" value="TOXIN PARE1-RELATED"/>
    <property type="match status" value="1"/>
</dbReference>
<evidence type="ECO:0000313" key="4">
    <source>
        <dbReference type="Proteomes" id="UP000732399"/>
    </source>
</evidence>
<dbReference type="EMBL" id="JAAVJH010000008">
    <property type="protein sequence ID" value="NJR79578.1"/>
    <property type="molecule type" value="Genomic_DNA"/>
</dbReference>
<organism evidence="3 4">
    <name type="scientific">Sphingomonas corticis</name>
    <dbReference type="NCBI Taxonomy" id="2722791"/>
    <lineage>
        <taxon>Bacteria</taxon>
        <taxon>Pseudomonadati</taxon>
        <taxon>Pseudomonadota</taxon>
        <taxon>Alphaproteobacteria</taxon>
        <taxon>Sphingomonadales</taxon>
        <taxon>Sphingomonadaceae</taxon>
        <taxon>Sphingomonas</taxon>
    </lineage>
</organism>
<gene>
    <name evidence="3" type="ORF">HBH26_13405</name>
</gene>